<accession>A0AAF0Z723</accession>
<name>A0AAF0Z723_9MICO</name>
<dbReference type="EMBL" id="CP138359">
    <property type="protein sequence ID" value="WPF83925.1"/>
    <property type="molecule type" value="Genomic_DNA"/>
</dbReference>
<dbReference type="EC" id="3.5.1.54" evidence="4"/>
<proteinExistence type="predicted"/>
<evidence type="ECO:0000259" key="3">
    <source>
        <dbReference type="Pfam" id="PF21986"/>
    </source>
</evidence>
<dbReference type="SUPFAM" id="SSF75304">
    <property type="entry name" value="Amidase signature (AS) enzymes"/>
    <property type="match status" value="1"/>
</dbReference>
<dbReference type="PANTHER" id="PTHR11895">
    <property type="entry name" value="TRANSAMIDASE"/>
    <property type="match status" value="1"/>
</dbReference>
<organism evidence="4 5">
    <name type="scientific">Sanguibacter biliveldensis</name>
    <dbReference type="NCBI Taxonomy" id="3030830"/>
    <lineage>
        <taxon>Bacteria</taxon>
        <taxon>Bacillati</taxon>
        <taxon>Actinomycetota</taxon>
        <taxon>Actinomycetes</taxon>
        <taxon>Micrococcales</taxon>
        <taxon>Sanguibacteraceae</taxon>
        <taxon>Sanguibacter</taxon>
    </lineage>
</organism>
<dbReference type="PANTHER" id="PTHR11895:SF169">
    <property type="entry name" value="GLUTAMYL-TRNA(GLN) AMIDOTRANSFERASE"/>
    <property type="match status" value="1"/>
</dbReference>
<feature type="region of interest" description="Disordered" evidence="1">
    <location>
        <begin position="1"/>
        <end position="26"/>
    </location>
</feature>
<sequence>MTPVTDLTDVPTASAGTALPGPGDRPGETVTIAETAPAEQVSGPAVRRVLAAFEALDAAGHPEVWTHVRPVADVVAEAAEVDARVAAGERLPLAGAVFGVKDNIDVAGLPTTAAHPAYARVPARSASVVAQLVGAGALVLGKTNLDQFATGLTGSRSPYGVVRSAVVPERVSGGSSSGSAVAVGLGIVDFALGTDTAGSGRVPAAFNGLVGIKPTLGLVPKDGVVPACESFDCVTVLAPTLGAARTVLAHMTATSPLDPSSRSWPAGTRLAAPQAARVAVPRDEDLVLLSAESRARFDEARERLETTGATTAPIDLTPFLRAASLLYDGGLVAERYAAYGEFLAGHPEHADPTVARIAAAAGEVTAAEYLAAQSALAAYRLEAMALLEGFDALLAPTAPEHPTVAAVAADPLGTNARLGTYTNFVNLFDMAGVAVPAGEADGGLFGVSLLVRAFDDQVALDLAERMLAVGSGAPESAATGSAATAPGTPSTPYPTTGTSVVVFGAHLTGEPLNGDLVALGARYVGPVETAPDYRMHALATTPAKPLLAAVAPGTGTRLAGEEWLLTPHGLGQLLTTIPRPLALGAVTLDDGREVVGFVGSLPATGDAAPDVSHHGGWRAYRASLA</sequence>
<dbReference type="Gene3D" id="3.10.490.10">
    <property type="entry name" value="Gamma-glutamyl cyclotransferase-like"/>
    <property type="match status" value="1"/>
</dbReference>
<feature type="domain" description="Allophanate hydrolase C-terminal" evidence="3">
    <location>
        <begin position="499"/>
        <end position="621"/>
    </location>
</feature>
<evidence type="ECO:0000259" key="2">
    <source>
        <dbReference type="Pfam" id="PF01425"/>
    </source>
</evidence>
<keyword evidence="5" id="KW-1185">Reference proteome</keyword>
<dbReference type="AlphaFoldDB" id="A0AAF0Z723"/>
<evidence type="ECO:0000256" key="1">
    <source>
        <dbReference type="SAM" id="MobiDB-lite"/>
    </source>
</evidence>
<dbReference type="GO" id="GO:0004039">
    <property type="term" value="F:allophanate hydrolase activity"/>
    <property type="evidence" value="ECO:0007669"/>
    <property type="project" value="UniProtKB-EC"/>
</dbReference>
<dbReference type="KEGG" id="sbil:SANBI_001635"/>
<dbReference type="Pfam" id="PF21986">
    <property type="entry name" value="AH_C"/>
    <property type="match status" value="1"/>
</dbReference>
<feature type="domain" description="Amidase" evidence="2">
    <location>
        <begin position="62"/>
        <end position="457"/>
    </location>
</feature>
<dbReference type="InterPro" id="IPR023631">
    <property type="entry name" value="Amidase_dom"/>
</dbReference>
<keyword evidence="4" id="KW-0378">Hydrolase</keyword>
<dbReference type="Gene3D" id="1.20.58.1700">
    <property type="match status" value="1"/>
</dbReference>
<dbReference type="Gene3D" id="3.90.1300.10">
    <property type="entry name" value="Amidase signature (AS) domain"/>
    <property type="match status" value="1"/>
</dbReference>
<dbReference type="Proteomes" id="UP001304340">
    <property type="component" value="Chromosome"/>
</dbReference>
<dbReference type="NCBIfam" id="NF006043">
    <property type="entry name" value="PRK08186.1"/>
    <property type="match status" value="1"/>
</dbReference>
<evidence type="ECO:0000313" key="4">
    <source>
        <dbReference type="EMBL" id="WPF83925.1"/>
    </source>
</evidence>
<evidence type="ECO:0000313" key="5">
    <source>
        <dbReference type="Proteomes" id="UP001304340"/>
    </source>
</evidence>
<gene>
    <name evidence="4" type="primary">atzF</name>
    <name evidence="4" type="ORF">SANBI_001635</name>
</gene>
<dbReference type="InterPro" id="IPR036928">
    <property type="entry name" value="AS_sf"/>
</dbReference>
<feature type="region of interest" description="Disordered" evidence="1">
    <location>
        <begin position="474"/>
        <end position="493"/>
    </location>
</feature>
<dbReference type="InterPro" id="IPR000120">
    <property type="entry name" value="Amidase"/>
</dbReference>
<dbReference type="InterPro" id="IPR014085">
    <property type="entry name" value="Allophanate_hydrolase"/>
</dbReference>
<dbReference type="Pfam" id="PF01425">
    <property type="entry name" value="Amidase"/>
    <property type="match status" value="1"/>
</dbReference>
<dbReference type="NCBIfam" id="TIGR02713">
    <property type="entry name" value="allophanate_hyd"/>
    <property type="match status" value="1"/>
</dbReference>
<reference evidence="5" key="1">
    <citation type="submission" date="2023-11" db="EMBL/GenBank/DDBJ databases">
        <authorList>
            <person name="Helweg L.P."/>
            <person name="Kiel A."/>
            <person name="Hitz F."/>
            <person name="Ruckert-Reed C."/>
            <person name="Busche T."/>
            <person name="Kaltschmidt B."/>
            <person name="Kaltschmidt C."/>
        </authorList>
    </citation>
    <scope>NUCLEOTIDE SEQUENCE [LARGE SCALE GENOMIC DNA]</scope>
    <source>
        <strain evidence="5">4.1</strain>
    </source>
</reference>
<dbReference type="InterPro" id="IPR053844">
    <property type="entry name" value="AH_C"/>
</dbReference>
<protein>
    <submittedName>
        <fullName evidence="4">Allophanate hydrolase</fullName>
        <ecNumber evidence="4">3.5.1.54</ecNumber>
    </submittedName>
</protein>
<dbReference type="RefSeq" id="WP_319160664.1">
    <property type="nucleotide sequence ID" value="NZ_CP138359.1"/>
</dbReference>